<dbReference type="GO" id="GO:0046872">
    <property type="term" value="F:metal ion binding"/>
    <property type="evidence" value="ECO:0007669"/>
    <property type="project" value="UniProtKB-KW"/>
</dbReference>
<evidence type="ECO:0000256" key="4">
    <source>
        <dbReference type="SAM" id="Phobius"/>
    </source>
</evidence>
<comment type="caution">
    <text evidence="7">The sequence shown here is derived from an EMBL/GenBank/DDBJ whole genome shotgun (WGS) entry which is preliminary data.</text>
</comment>
<keyword evidence="5" id="KW-0732">Signal</keyword>
<keyword evidence="1" id="KW-0479">Metal-binding</keyword>
<dbReference type="Proteomes" id="UP000886520">
    <property type="component" value="Chromosome 18"/>
</dbReference>
<keyword evidence="8" id="KW-1185">Reference proteome</keyword>
<evidence type="ECO:0000256" key="3">
    <source>
        <dbReference type="ARBA" id="ARBA00023180"/>
    </source>
</evidence>
<keyword evidence="4" id="KW-1133">Transmembrane helix</keyword>
<gene>
    <name evidence="7" type="ORF">GOP47_0018775</name>
</gene>
<dbReference type="InterPro" id="IPR039391">
    <property type="entry name" value="Phytocyanin-like"/>
</dbReference>
<feature type="transmembrane region" description="Helical" evidence="4">
    <location>
        <begin position="200"/>
        <end position="221"/>
    </location>
</feature>
<name>A0A9D4UF97_ADICA</name>
<dbReference type="PANTHER" id="PTHR33021">
    <property type="entry name" value="BLUE COPPER PROTEIN"/>
    <property type="match status" value="1"/>
</dbReference>
<organism evidence="7 8">
    <name type="scientific">Adiantum capillus-veneris</name>
    <name type="common">Maidenhair fern</name>
    <dbReference type="NCBI Taxonomy" id="13818"/>
    <lineage>
        <taxon>Eukaryota</taxon>
        <taxon>Viridiplantae</taxon>
        <taxon>Streptophyta</taxon>
        <taxon>Embryophyta</taxon>
        <taxon>Tracheophyta</taxon>
        <taxon>Polypodiopsida</taxon>
        <taxon>Polypodiidae</taxon>
        <taxon>Polypodiales</taxon>
        <taxon>Pteridineae</taxon>
        <taxon>Pteridaceae</taxon>
        <taxon>Vittarioideae</taxon>
        <taxon>Adiantum</taxon>
    </lineage>
</organism>
<dbReference type="AlphaFoldDB" id="A0A9D4UF97"/>
<dbReference type="SUPFAM" id="SSF49503">
    <property type="entry name" value="Cupredoxins"/>
    <property type="match status" value="1"/>
</dbReference>
<dbReference type="GO" id="GO:0005886">
    <property type="term" value="C:plasma membrane"/>
    <property type="evidence" value="ECO:0007669"/>
    <property type="project" value="TreeGrafter"/>
</dbReference>
<proteinExistence type="predicted"/>
<dbReference type="OrthoDB" id="1933492at2759"/>
<dbReference type="PROSITE" id="PS00196">
    <property type="entry name" value="COPPER_BLUE"/>
    <property type="match status" value="1"/>
</dbReference>
<dbReference type="InterPro" id="IPR003245">
    <property type="entry name" value="Phytocyanin_dom"/>
</dbReference>
<protein>
    <recommendedName>
        <fullName evidence="6">Phytocyanin domain-containing protein</fullName>
    </recommendedName>
</protein>
<keyword evidence="3" id="KW-0325">Glycoprotein</keyword>
<accession>A0A9D4UF97</accession>
<feature type="chain" id="PRO_5038448159" description="Phytocyanin domain-containing protein" evidence="5">
    <location>
        <begin position="46"/>
        <end position="222"/>
    </location>
</feature>
<feature type="domain" description="Phytocyanin" evidence="6">
    <location>
        <begin position="49"/>
        <end position="152"/>
    </location>
</feature>
<dbReference type="PROSITE" id="PS51485">
    <property type="entry name" value="PHYTOCYANIN"/>
    <property type="match status" value="1"/>
</dbReference>
<dbReference type="InterPro" id="IPR028871">
    <property type="entry name" value="BlueCu_1_BS"/>
</dbReference>
<sequence length="222" mass="24236">MRGFIGKRKGCLVGKWKRLRGRMKQGRGMAWWALVVGVVLMGGQGQEAAQFEVGGSSGWTLPSIGNVNYSDWADSQTFVVGDTLYFNYSREYHNVMVVTKSDYQACEASSPISTYDDGATIVKLDRSGTFYFLCGIPSHCTDGQKVEVKVRKHALSSSTAPSTETSQVSHIIPSPIASPSPNAFPPQANIANRSPTSLSYFFSSTLIIAFTLLLNVPLTFFI</sequence>
<evidence type="ECO:0000256" key="5">
    <source>
        <dbReference type="SAM" id="SignalP"/>
    </source>
</evidence>
<keyword evidence="2" id="KW-0186">Copper</keyword>
<feature type="signal peptide" evidence="5">
    <location>
        <begin position="1"/>
        <end position="45"/>
    </location>
</feature>
<keyword evidence="4" id="KW-0472">Membrane</keyword>
<evidence type="ECO:0000313" key="7">
    <source>
        <dbReference type="EMBL" id="KAI5066151.1"/>
    </source>
</evidence>
<evidence type="ECO:0000256" key="1">
    <source>
        <dbReference type="ARBA" id="ARBA00022723"/>
    </source>
</evidence>
<keyword evidence="4" id="KW-0812">Transmembrane</keyword>
<evidence type="ECO:0000313" key="8">
    <source>
        <dbReference type="Proteomes" id="UP000886520"/>
    </source>
</evidence>
<dbReference type="PANTHER" id="PTHR33021:SF197">
    <property type="entry name" value="EARLY NODULIN-LIKE PROTEIN 13"/>
    <property type="match status" value="1"/>
</dbReference>
<dbReference type="FunFam" id="2.60.40.420:FF:000003">
    <property type="entry name" value="Blue copper"/>
    <property type="match status" value="1"/>
</dbReference>
<dbReference type="EMBL" id="JABFUD020000018">
    <property type="protein sequence ID" value="KAI5066151.1"/>
    <property type="molecule type" value="Genomic_DNA"/>
</dbReference>
<dbReference type="CDD" id="cd04216">
    <property type="entry name" value="Phytocyanin"/>
    <property type="match status" value="1"/>
</dbReference>
<evidence type="ECO:0000259" key="6">
    <source>
        <dbReference type="PROSITE" id="PS51485"/>
    </source>
</evidence>
<reference evidence="7" key="1">
    <citation type="submission" date="2021-01" db="EMBL/GenBank/DDBJ databases">
        <title>Adiantum capillus-veneris genome.</title>
        <authorList>
            <person name="Fang Y."/>
            <person name="Liao Q."/>
        </authorList>
    </citation>
    <scope>NUCLEOTIDE SEQUENCE</scope>
    <source>
        <strain evidence="7">H3</strain>
        <tissue evidence="7">Leaf</tissue>
    </source>
</reference>
<dbReference type="InterPro" id="IPR008972">
    <property type="entry name" value="Cupredoxin"/>
</dbReference>
<evidence type="ECO:0000256" key="2">
    <source>
        <dbReference type="ARBA" id="ARBA00023008"/>
    </source>
</evidence>
<dbReference type="GO" id="GO:0009055">
    <property type="term" value="F:electron transfer activity"/>
    <property type="evidence" value="ECO:0007669"/>
    <property type="project" value="InterPro"/>
</dbReference>
<dbReference type="Gene3D" id="2.60.40.420">
    <property type="entry name" value="Cupredoxins - blue copper proteins"/>
    <property type="match status" value="1"/>
</dbReference>
<dbReference type="Pfam" id="PF02298">
    <property type="entry name" value="Cu_bind_like"/>
    <property type="match status" value="1"/>
</dbReference>